<dbReference type="InterPro" id="IPR000462">
    <property type="entry name" value="CDP-OH_P_trans"/>
</dbReference>
<dbReference type="GO" id="GO:0046474">
    <property type="term" value="P:glycerophospholipid biosynthetic process"/>
    <property type="evidence" value="ECO:0007669"/>
    <property type="project" value="TreeGrafter"/>
</dbReference>
<dbReference type="InterPro" id="IPR043130">
    <property type="entry name" value="CDP-OH_PTrfase_TM_dom"/>
</dbReference>
<dbReference type="PIRSF" id="PIRSF000847">
    <property type="entry name" value="Phos_ph_gly_syn"/>
    <property type="match status" value="1"/>
</dbReference>
<gene>
    <name evidence="13" type="ORF">A3B13_03765</name>
</gene>
<accession>A0A1G2CES7</accession>
<evidence type="ECO:0000256" key="7">
    <source>
        <dbReference type="ARBA" id="ARBA00023098"/>
    </source>
</evidence>
<sequence length="189" mass="21050">MTQLTITDKILARTVLPFIPNFISPNAVTWFRFATIPFVAYFFATEQYNAGLILFSVSAFSDAVDGSMARTRNRITEWGRTFDPLADKLLIGVAVFILVSRFLNPYLAATVISIEFFIMASALYRKRVYAVPIEAELSGKVKMVLQSLGVVAILIGVVSGIAQFFVVAYYLFYLAIVFAIISLVVYKSI</sequence>
<keyword evidence="3" id="KW-0444">Lipid biosynthesis</keyword>
<dbReference type="AlphaFoldDB" id="A0A1G2CES7"/>
<keyword evidence="10" id="KW-1208">Phospholipid metabolism</keyword>
<evidence type="ECO:0000313" key="13">
    <source>
        <dbReference type="EMBL" id="OGY99902.1"/>
    </source>
</evidence>
<feature type="transmembrane region" description="Helical" evidence="12">
    <location>
        <begin position="106"/>
        <end position="124"/>
    </location>
</feature>
<comment type="caution">
    <text evidence="13">The sequence shown here is derived from an EMBL/GenBank/DDBJ whole genome shotgun (WGS) entry which is preliminary data.</text>
</comment>
<dbReference type="Proteomes" id="UP000176287">
    <property type="component" value="Unassembled WGS sequence"/>
</dbReference>
<evidence type="ECO:0000256" key="6">
    <source>
        <dbReference type="ARBA" id="ARBA00022989"/>
    </source>
</evidence>
<dbReference type="PROSITE" id="PS00379">
    <property type="entry name" value="CDP_ALCOHOL_P_TRANSF"/>
    <property type="match status" value="1"/>
</dbReference>
<keyword evidence="7" id="KW-0443">Lipid metabolism</keyword>
<dbReference type="InterPro" id="IPR048254">
    <property type="entry name" value="CDP_ALCOHOL_P_TRANSF_CS"/>
</dbReference>
<evidence type="ECO:0000256" key="10">
    <source>
        <dbReference type="ARBA" id="ARBA00023264"/>
    </source>
</evidence>
<evidence type="ECO:0000256" key="12">
    <source>
        <dbReference type="SAM" id="Phobius"/>
    </source>
</evidence>
<dbReference type="PANTHER" id="PTHR14269">
    <property type="entry name" value="CDP-DIACYLGLYCEROL--GLYCEROL-3-PHOSPHATE 3-PHOSPHATIDYLTRANSFERASE-RELATED"/>
    <property type="match status" value="1"/>
</dbReference>
<comment type="subcellular location">
    <subcellularLocation>
        <location evidence="1">Membrane</location>
        <topology evidence="1">Multi-pass membrane protein</topology>
    </subcellularLocation>
</comment>
<evidence type="ECO:0000256" key="8">
    <source>
        <dbReference type="ARBA" id="ARBA00023136"/>
    </source>
</evidence>
<dbReference type="STRING" id="1798649.A3B13_03765"/>
<evidence type="ECO:0000256" key="3">
    <source>
        <dbReference type="ARBA" id="ARBA00022516"/>
    </source>
</evidence>
<evidence type="ECO:0000256" key="2">
    <source>
        <dbReference type="ARBA" id="ARBA00010441"/>
    </source>
</evidence>
<feature type="transmembrane region" description="Helical" evidence="12">
    <location>
        <begin position="144"/>
        <end position="162"/>
    </location>
</feature>
<organism evidence="13 14">
    <name type="scientific">Candidatus Liptonbacteria bacterium RIFCSPLOWO2_01_FULL_45_15</name>
    <dbReference type="NCBI Taxonomy" id="1798649"/>
    <lineage>
        <taxon>Bacteria</taxon>
        <taxon>Candidatus Liptoniibacteriota</taxon>
    </lineage>
</organism>
<protein>
    <recommendedName>
        <fullName evidence="15">CDP-diacylglycerol--glycerol-3-phosphate 3-phosphatidyltransferase</fullName>
    </recommendedName>
</protein>
<keyword evidence="8 12" id="KW-0472">Membrane</keyword>
<dbReference type="InterPro" id="IPR050324">
    <property type="entry name" value="CDP-alcohol_PTase-I"/>
</dbReference>
<keyword evidence="6 12" id="KW-1133">Transmembrane helix</keyword>
<evidence type="ECO:0000256" key="11">
    <source>
        <dbReference type="RuleBase" id="RU003750"/>
    </source>
</evidence>
<evidence type="ECO:0000256" key="1">
    <source>
        <dbReference type="ARBA" id="ARBA00004141"/>
    </source>
</evidence>
<dbReference type="GO" id="GO:0016020">
    <property type="term" value="C:membrane"/>
    <property type="evidence" value="ECO:0007669"/>
    <property type="project" value="UniProtKB-SubCell"/>
</dbReference>
<feature type="transmembrane region" description="Helical" evidence="12">
    <location>
        <begin position="168"/>
        <end position="186"/>
    </location>
</feature>
<evidence type="ECO:0008006" key="15">
    <source>
        <dbReference type="Google" id="ProtNLM"/>
    </source>
</evidence>
<name>A0A1G2CES7_9BACT</name>
<evidence type="ECO:0000256" key="5">
    <source>
        <dbReference type="ARBA" id="ARBA00022692"/>
    </source>
</evidence>
<proteinExistence type="inferred from homology"/>
<dbReference type="Gene3D" id="1.20.120.1760">
    <property type="match status" value="1"/>
</dbReference>
<dbReference type="GO" id="GO:0008444">
    <property type="term" value="F:CDP-diacylglycerol-glycerol-3-phosphate 3-phosphatidyltransferase activity"/>
    <property type="evidence" value="ECO:0007669"/>
    <property type="project" value="InterPro"/>
</dbReference>
<dbReference type="InterPro" id="IPR004570">
    <property type="entry name" value="Phosphatidylglycerol_P_synth"/>
</dbReference>
<reference evidence="13 14" key="1">
    <citation type="journal article" date="2016" name="Nat. Commun.">
        <title>Thousands of microbial genomes shed light on interconnected biogeochemical processes in an aquifer system.</title>
        <authorList>
            <person name="Anantharaman K."/>
            <person name="Brown C.T."/>
            <person name="Hug L.A."/>
            <person name="Sharon I."/>
            <person name="Castelle C.J."/>
            <person name="Probst A.J."/>
            <person name="Thomas B.C."/>
            <person name="Singh A."/>
            <person name="Wilkins M.J."/>
            <person name="Karaoz U."/>
            <person name="Brodie E.L."/>
            <person name="Williams K.H."/>
            <person name="Hubbard S.S."/>
            <person name="Banfield J.F."/>
        </authorList>
    </citation>
    <scope>NUCLEOTIDE SEQUENCE [LARGE SCALE GENOMIC DNA]</scope>
</reference>
<dbReference type="Pfam" id="PF01066">
    <property type="entry name" value="CDP-OH_P_transf"/>
    <property type="match status" value="1"/>
</dbReference>
<keyword evidence="4 11" id="KW-0808">Transferase</keyword>
<keyword evidence="5 12" id="KW-0812">Transmembrane</keyword>
<dbReference type="EMBL" id="MHKZ01000033">
    <property type="protein sequence ID" value="OGY99902.1"/>
    <property type="molecule type" value="Genomic_DNA"/>
</dbReference>
<evidence type="ECO:0000313" key="14">
    <source>
        <dbReference type="Proteomes" id="UP000176287"/>
    </source>
</evidence>
<evidence type="ECO:0000256" key="4">
    <source>
        <dbReference type="ARBA" id="ARBA00022679"/>
    </source>
</evidence>
<dbReference type="PANTHER" id="PTHR14269:SF62">
    <property type="entry name" value="CDP-DIACYLGLYCEROL--GLYCEROL-3-PHOSPHATE 3-PHOSPHATIDYLTRANSFERASE 1, CHLOROPLASTIC"/>
    <property type="match status" value="1"/>
</dbReference>
<keyword evidence="9" id="KW-0594">Phospholipid biosynthesis</keyword>
<feature type="transmembrane region" description="Helical" evidence="12">
    <location>
        <begin position="38"/>
        <end position="60"/>
    </location>
</feature>
<evidence type="ECO:0000256" key="9">
    <source>
        <dbReference type="ARBA" id="ARBA00023209"/>
    </source>
</evidence>
<comment type="similarity">
    <text evidence="2 11">Belongs to the CDP-alcohol phosphatidyltransferase class-I family.</text>
</comment>